<protein>
    <submittedName>
        <fullName evidence="4">BgtAcSP-30730</fullName>
    </submittedName>
</protein>
<organism evidence="4">
    <name type="scientific">Blumeria graminis f. sp. tritici 96224</name>
    <dbReference type="NCBI Taxonomy" id="1268274"/>
    <lineage>
        <taxon>Eukaryota</taxon>
        <taxon>Fungi</taxon>
        <taxon>Dikarya</taxon>
        <taxon>Ascomycota</taxon>
        <taxon>Pezizomycotina</taxon>
        <taxon>Leotiomycetes</taxon>
        <taxon>Erysiphales</taxon>
        <taxon>Erysiphaceae</taxon>
        <taxon>Blumeria</taxon>
    </lineage>
</organism>
<dbReference type="OrthoDB" id="3508681at2759"/>
<evidence type="ECO:0000313" key="4">
    <source>
        <dbReference type="EMBL" id="SUZ08501.1"/>
    </source>
</evidence>
<keyword evidence="2" id="KW-0732">Signal</keyword>
<name>A0A061HK66_BLUGR</name>
<proteinExistence type="predicted"/>
<accession>A0A061HK66</accession>
<feature type="signal peptide" evidence="2">
    <location>
        <begin position="1"/>
        <end position="22"/>
    </location>
</feature>
<reference evidence="5" key="1">
    <citation type="journal article" date="2013" name="Nat. Genet.">
        <title>The wheat powdery mildew genome shows the unique evolution of an obligate biotroph.</title>
        <authorList>
            <person name="Wicker T."/>
            <person name="Oberhaensli S."/>
            <person name="Parlange F."/>
            <person name="Buchmann J.P."/>
            <person name="Shatalina M."/>
            <person name="Roffler S."/>
            <person name="Ben-David R."/>
            <person name="Dolezel J."/>
            <person name="Simkova H."/>
            <person name="Schulze-Lefert P."/>
            <person name="Spanu P.D."/>
            <person name="Bruggmann R."/>
            <person name="Amselem J."/>
            <person name="Quesneville H."/>
            <person name="Ver Loren van Themaat E."/>
            <person name="Paape T."/>
            <person name="Shimizu K.K."/>
            <person name="Keller B."/>
        </authorList>
    </citation>
    <scope>NUCLEOTIDE SEQUENCE [LARGE SCALE GENOMIC DNA]</scope>
    <source>
        <strain evidence="5">96224</strain>
    </source>
</reference>
<feature type="non-terminal residue" evidence="4">
    <location>
        <position position="948"/>
    </location>
</feature>
<dbReference type="AlphaFoldDB" id="A0A061HK66"/>
<dbReference type="EMBL" id="KE374996">
    <property type="protein sequence ID" value="EPQ66386.1"/>
    <property type="molecule type" value="Genomic_DNA"/>
</dbReference>
<sequence>MAATITNIWILFICLMSKIMLASPILNETSSSHLNLRLRDETDTKQNLSLKWSNCEREPREILRNCHEQNDMDYFAFTPKNVYESQHAIWYANWTFSRQSDPRWLEIGEWRLFSIEYFHTRNLDCGSFWTDCKDMPTWHEILNLYPNDRELARRVYFTSESYLIIRNYLNAIQTILDEVHMSLYGMLPEIVQVFTSQPDPSAQAACAMIGAVTDTLVNVGVTAVTGMMTSTLTSFYDKMKLSVLKALRDPEVAATWYTKTLNTKWIPPPVVRWLRNQDQFNAWGEMTPDTSDELDSLPERVSKISQNLPKSNYPPHSKPELTPELKKIKDAYKKAYSNLPWVKPVTQIPRNLRFGLRFNLQILVKEQAKLRLMSGSLGGGSTCSRFGGSDTNNNAININQVQGQLASVFPQVLDSLGQVYEGIYNGSLSEEGQPSWLATSMLRHNWAEEKSYLARLRHGNSMKSQVMRAFVLNIASQVSAKDGSYMKCSHKSWAAEKCYKMARAKATDEASLSYFCPRPDTDPGLICQVGRWAFSADNSHETPWPALLKLESFLHDRFELTRLDVLNDIYDHYELQGNDLQVDWNSWFLGSLSSMGSFSMPVCKNDRLEIKDNTVHGPGRKSLFGKNSWAVPNVCGIDGKETEKFFEEMGFLEGSLPWNSRSKNERWAGGGTNEFYNDRLVRANRDSFKTNPFARYRTMCYQHIRFAEHKDWKRYDAFNLNNHARVHKGRDQDCDLVLEATANMTEEQGNRWFCQKYDEYGNDYGHTVFSRETWKVEINRVPRDWVENHEHDCQKWLQKNGKTPTPPAPVITGVPREKTGKLWLEAIAAKKQHDEELAAEARTKKLDDEAEREFEESLKSMSIKDSEAARKNHKLEQEEANELRKQIKEEAKNQKLKKDEDWKKILQEPPQDEYKWKGWKGLVTATSHPIKFIKRIWRKLTQPHRKDS</sequence>
<dbReference type="EMBL" id="UIGY01000023">
    <property type="protein sequence ID" value="SUZ08501.1"/>
    <property type="molecule type" value="Genomic_DNA"/>
</dbReference>
<gene>
    <name evidence="3" type="ORF">BGT96224_AcSP30730</name>
    <name evidence="4" type="ORF">BGT96224V2_LOCUS1676</name>
</gene>
<dbReference type="Proteomes" id="UP000053110">
    <property type="component" value="Unassembled WGS sequence"/>
</dbReference>
<dbReference type="HOGENOM" id="CLU_316467_0_0_1"/>
<evidence type="ECO:0000256" key="2">
    <source>
        <dbReference type="SAM" id="SignalP"/>
    </source>
</evidence>
<evidence type="ECO:0000313" key="3">
    <source>
        <dbReference type="EMBL" id="EPQ66386.1"/>
    </source>
</evidence>
<feature type="chain" id="PRO_5044538307" evidence="2">
    <location>
        <begin position="23"/>
        <end position="948"/>
    </location>
</feature>
<reference evidence="4" key="3">
    <citation type="submission" date="2018-07" db="EMBL/GenBank/DDBJ databases">
        <authorList>
            <person name="Quirk P.G."/>
            <person name="Krulwich T.A."/>
        </authorList>
    </citation>
    <scope>NUCLEOTIDE SEQUENCE</scope>
    <source>
        <strain evidence="4">96224</strain>
    </source>
</reference>
<evidence type="ECO:0000313" key="5">
    <source>
        <dbReference type="Proteomes" id="UP000053110"/>
    </source>
</evidence>
<feature type="region of interest" description="Disordered" evidence="1">
    <location>
        <begin position="857"/>
        <end position="881"/>
    </location>
</feature>
<evidence type="ECO:0000256" key="1">
    <source>
        <dbReference type="SAM" id="MobiDB-lite"/>
    </source>
</evidence>
<reference evidence="3" key="2">
    <citation type="submission" date="2013-01" db="EMBL/GenBank/DDBJ databases">
        <title>The wheat powdery mildew genome reveals unique evolution of an obligate biotroph.</title>
        <authorList>
            <person name="Oberhaensli S."/>
            <person name="Wicker T."/>
            <person name="Keller B."/>
        </authorList>
    </citation>
    <scope>NUCLEOTIDE SEQUENCE</scope>
    <source>
        <strain evidence="3">96224</strain>
    </source>
</reference>